<evidence type="ECO:0000313" key="4">
    <source>
        <dbReference type="Proteomes" id="UP000008385"/>
    </source>
</evidence>
<sequence length="219" mass="23636">MQAGGASAWLLAAGAMPWPQLQSRAWKLLDAAERERAARLRLQADRHAYVMAHALRRLVLGQALQTDPAALVFAQDAHGRPHLAGAAGAPFFSLSHTREAVAFALANQPIGIDIESEKIVNFDFALLKSFVERPPTASGEPPGDFATCWTSMEAFWKAKGTGLVDGQPLLQLVREGSDLLSARLRDAAGRWIEQARIHLLRKIPGCVGAMAVLHECGSS</sequence>
<keyword evidence="1 3" id="KW-0808">Transferase</keyword>
<dbReference type="PANTHER" id="PTHR12215">
    <property type="entry name" value="PHOSPHOPANTETHEINE TRANSFERASE"/>
    <property type="match status" value="1"/>
</dbReference>
<dbReference type="AlphaFoldDB" id="F5XW50"/>
<dbReference type="GO" id="GO:0019878">
    <property type="term" value="P:lysine biosynthetic process via aminoadipic acid"/>
    <property type="evidence" value="ECO:0007669"/>
    <property type="project" value="TreeGrafter"/>
</dbReference>
<dbReference type="Gene3D" id="3.90.470.20">
    <property type="entry name" value="4'-phosphopantetheinyl transferase domain"/>
    <property type="match status" value="1"/>
</dbReference>
<evidence type="ECO:0000256" key="1">
    <source>
        <dbReference type="ARBA" id="ARBA00022679"/>
    </source>
</evidence>
<dbReference type="InterPro" id="IPR055066">
    <property type="entry name" value="AASDHPPT_N"/>
</dbReference>
<dbReference type="KEGG" id="rta:Rta_30430"/>
<dbReference type="GO" id="GO:0000287">
    <property type="term" value="F:magnesium ion binding"/>
    <property type="evidence" value="ECO:0007669"/>
    <property type="project" value="InterPro"/>
</dbReference>
<dbReference type="SUPFAM" id="SSF56214">
    <property type="entry name" value="4'-phosphopantetheinyl transferase"/>
    <property type="match status" value="2"/>
</dbReference>
<organism evidence="3 4">
    <name type="scientific">Ramlibacter tataouinensis (strain ATCC BAA-407 / DSM 14655 / LMG 21543 / TTB310)</name>
    <dbReference type="NCBI Taxonomy" id="365046"/>
    <lineage>
        <taxon>Bacteria</taxon>
        <taxon>Pseudomonadati</taxon>
        <taxon>Pseudomonadota</taxon>
        <taxon>Betaproteobacteria</taxon>
        <taxon>Burkholderiales</taxon>
        <taxon>Comamonadaceae</taxon>
        <taxon>Ramlibacter</taxon>
    </lineage>
</organism>
<dbReference type="EMBL" id="CP000245">
    <property type="protein sequence ID" value="AEG94153.1"/>
    <property type="molecule type" value="Genomic_DNA"/>
</dbReference>
<accession>F5XW50</accession>
<dbReference type="GO" id="GO:0005829">
    <property type="term" value="C:cytosol"/>
    <property type="evidence" value="ECO:0007669"/>
    <property type="project" value="TreeGrafter"/>
</dbReference>
<reference evidence="4" key="1">
    <citation type="submission" date="2006-01" db="EMBL/GenBank/DDBJ databases">
        <title>Genome of the cyst-dividing bacterium Ramlibacter tataouinensis.</title>
        <authorList>
            <person name="Barakat M."/>
            <person name="Ortet P."/>
            <person name="De Luca G."/>
            <person name="Jourlin-Castelli C."/>
            <person name="Ansaldi M."/>
            <person name="Py B."/>
            <person name="Fichant G."/>
            <person name="Coutinho P."/>
            <person name="Voulhoux R."/>
            <person name="Bastien O."/>
            <person name="Roy S."/>
            <person name="Marechal E."/>
            <person name="Henrissat B."/>
            <person name="Quentin Y."/>
            <person name="Noirot P."/>
            <person name="Filloux A."/>
            <person name="Mejean V."/>
            <person name="DuBow M."/>
            <person name="Barras F."/>
            <person name="Heulin T."/>
        </authorList>
    </citation>
    <scope>NUCLEOTIDE SEQUENCE [LARGE SCALE GENOMIC DNA]</scope>
    <source>
        <strain evidence="4">ATCC BAA-407 / DSM 14655 / LMG 21543 / TTB310</strain>
    </source>
</reference>
<dbReference type="STRING" id="365046.Rta_30430"/>
<dbReference type="Proteomes" id="UP000008385">
    <property type="component" value="Chromosome"/>
</dbReference>
<keyword evidence="4" id="KW-1185">Reference proteome</keyword>
<proteinExistence type="predicted"/>
<feature type="domain" description="4'-phosphopantetheinyl transferase N-terminal" evidence="2">
    <location>
        <begin position="20"/>
        <end position="104"/>
    </location>
</feature>
<gene>
    <name evidence="3" type="ordered locus">Rta_30430</name>
</gene>
<evidence type="ECO:0000313" key="3">
    <source>
        <dbReference type="EMBL" id="AEG94153.1"/>
    </source>
</evidence>
<reference evidence="3 4" key="2">
    <citation type="journal article" date="2011" name="PLoS ONE">
        <title>The Cyst-Dividing Bacterium Ramlibacter tataouinensis TTB310 Genome Reveals a Well-Stocked Toolbox for Adaptation to a Desert Environment.</title>
        <authorList>
            <person name="De Luca G."/>
            <person name="Barakat M."/>
            <person name="Ortet P."/>
            <person name="Fochesato S."/>
            <person name="Jourlin-Castelli C."/>
            <person name="Ansaldi M."/>
            <person name="Py B."/>
            <person name="Fichant G."/>
            <person name="Coutinho P.M."/>
            <person name="Voulhoux R."/>
            <person name="Bastien O."/>
            <person name="Marechal E."/>
            <person name="Henrissat B."/>
            <person name="Quentin Y."/>
            <person name="Noirot P."/>
            <person name="Filloux A."/>
            <person name="Mejean V."/>
            <person name="Dubow M.S."/>
            <person name="Barras F."/>
            <person name="Barbe V."/>
            <person name="Weissenbach J."/>
            <person name="Mihalcescu I."/>
            <person name="Vermeglio A."/>
            <person name="Achouak W."/>
            <person name="Heulin T."/>
        </authorList>
    </citation>
    <scope>NUCLEOTIDE SEQUENCE [LARGE SCALE GENOMIC DNA]</scope>
    <source>
        <strain evidence="4">ATCC BAA-407 / DSM 14655 / LMG 21543 / TTB310</strain>
    </source>
</reference>
<protein>
    <submittedName>
        <fullName evidence="3">Phosphopantetheinyl transferases-like protein</fullName>
    </submittedName>
</protein>
<name>F5XW50_RAMTT</name>
<dbReference type="PANTHER" id="PTHR12215:SF10">
    <property type="entry name" value="L-AMINOADIPATE-SEMIALDEHYDE DEHYDROGENASE-PHOSPHOPANTETHEINYL TRANSFERASE"/>
    <property type="match status" value="1"/>
</dbReference>
<dbReference type="InterPro" id="IPR037143">
    <property type="entry name" value="4-PPantetheinyl_Trfase_dom_sf"/>
</dbReference>
<dbReference type="eggNOG" id="COG2091">
    <property type="taxonomic scope" value="Bacteria"/>
</dbReference>
<dbReference type="HOGENOM" id="CLU_057011_2_1_4"/>
<dbReference type="Pfam" id="PF22624">
    <property type="entry name" value="AASDHPPT_N"/>
    <property type="match status" value="1"/>
</dbReference>
<evidence type="ECO:0000259" key="2">
    <source>
        <dbReference type="Pfam" id="PF22624"/>
    </source>
</evidence>
<dbReference type="InterPro" id="IPR050559">
    <property type="entry name" value="P-Pant_transferase_sf"/>
</dbReference>
<dbReference type="GO" id="GO:0008897">
    <property type="term" value="F:holo-[acyl-carrier-protein] synthase activity"/>
    <property type="evidence" value="ECO:0007669"/>
    <property type="project" value="InterPro"/>
</dbReference>